<gene>
    <name evidence="2" type="ORF">GCM10010315_00690</name>
</gene>
<keyword evidence="3" id="KW-1185">Reference proteome</keyword>
<evidence type="ECO:0000259" key="1">
    <source>
        <dbReference type="Pfam" id="PF04149"/>
    </source>
</evidence>
<feature type="domain" description="DUF397" evidence="1">
    <location>
        <begin position="6"/>
        <end position="56"/>
    </location>
</feature>
<dbReference type="Pfam" id="PF04149">
    <property type="entry name" value="DUF397"/>
    <property type="match status" value="1"/>
</dbReference>
<organism evidence="2 3">
    <name type="scientific">Streptomyces luteosporeus</name>
    <dbReference type="NCBI Taxonomy" id="173856"/>
    <lineage>
        <taxon>Bacteria</taxon>
        <taxon>Bacillati</taxon>
        <taxon>Actinomycetota</taxon>
        <taxon>Actinomycetes</taxon>
        <taxon>Kitasatosporales</taxon>
        <taxon>Streptomycetaceae</taxon>
        <taxon>Streptomyces</taxon>
    </lineage>
</organism>
<dbReference type="InterPro" id="IPR007278">
    <property type="entry name" value="DUF397"/>
</dbReference>
<dbReference type="EMBL" id="BAAASL010000001">
    <property type="protein sequence ID" value="GAA2706960.1"/>
    <property type="molecule type" value="Genomic_DNA"/>
</dbReference>
<evidence type="ECO:0000313" key="3">
    <source>
        <dbReference type="Proteomes" id="UP001500886"/>
    </source>
</evidence>
<dbReference type="Proteomes" id="UP001500886">
    <property type="component" value="Unassembled WGS sequence"/>
</dbReference>
<proteinExistence type="predicted"/>
<evidence type="ECO:0000313" key="2">
    <source>
        <dbReference type="EMBL" id="GAA2706960.1"/>
    </source>
</evidence>
<dbReference type="RefSeq" id="WP_344432519.1">
    <property type="nucleotide sequence ID" value="NZ_BAAASL010000001.1"/>
</dbReference>
<reference evidence="2 3" key="1">
    <citation type="journal article" date="2019" name="Int. J. Syst. Evol. Microbiol.">
        <title>The Global Catalogue of Microorganisms (GCM) 10K type strain sequencing project: providing services to taxonomists for standard genome sequencing and annotation.</title>
        <authorList>
            <consortium name="The Broad Institute Genomics Platform"/>
            <consortium name="The Broad Institute Genome Sequencing Center for Infectious Disease"/>
            <person name="Wu L."/>
            <person name="Ma J."/>
        </authorList>
    </citation>
    <scope>NUCLEOTIDE SEQUENCE [LARGE SCALE GENOMIC DNA]</scope>
    <source>
        <strain evidence="2 3">JCM 4542</strain>
    </source>
</reference>
<accession>A0ABN3TIN1</accession>
<protein>
    <recommendedName>
        <fullName evidence="1">DUF397 domain-containing protein</fullName>
    </recommendedName>
</protein>
<comment type="caution">
    <text evidence="2">The sequence shown here is derived from an EMBL/GenBank/DDBJ whole genome shotgun (WGS) entry which is preliminary data.</text>
</comment>
<name>A0ABN3TIN1_9ACTN</name>
<sequence length="64" mass="6821">MSAFLWQKSSYSHQGANCLNIAASNDGTLRLRESDTPDVVLAPAARSLGALLRAIKSGWPLPVP</sequence>